<keyword evidence="5" id="KW-1185">Reference proteome</keyword>
<dbReference type="RefSeq" id="WP_191800659.1">
    <property type="nucleotide sequence ID" value="NZ_JACSQL010000005.1"/>
</dbReference>
<evidence type="ECO:0000256" key="1">
    <source>
        <dbReference type="ARBA" id="ARBA00009670"/>
    </source>
</evidence>
<feature type="transmembrane region" description="Helical" evidence="2">
    <location>
        <begin position="524"/>
        <end position="549"/>
    </location>
</feature>
<keyword evidence="2" id="KW-1133">Transmembrane helix</keyword>
<evidence type="ECO:0000313" key="4">
    <source>
        <dbReference type="EMBL" id="MBD7969043.1"/>
    </source>
</evidence>
<accession>A0ABR8T0H2</accession>
<dbReference type="Proteomes" id="UP000608071">
    <property type="component" value="Unassembled WGS sequence"/>
</dbReference>
<gene>
    <name evidence="4" type="ORF">H9647_13280</name>
</gene>
<dbReference type="InterPro" id="IPR011009">
    <property type="entry name" value="Kinase-like_dom_sf"/>
</dbReference>
<comment type="similarity">
    <text evidence="1">Belongs to the protein kinase superfamily. ADCK protein kinase family.</text>
</comment>
<dbReference type="EMBL" id="JACSQL010000005">
    <property type="protein sequence ID" value="MBD7969043.1"/>
    <property type="molecule type" value="Genomic_DNA"/>
</dbReference>
<dbReference type="CDD" id="cd05121">
    <property type="entry name" value="ABC1_ADCK3-like"/>
    <property type="match status" value="1"/>
</dbReference>
<reference evidence="4 5" key="1">
    <citation type="submission" date="2020-08" db="EMBL/GenBank/DDBJ databases">
        <title>A Genomic Blueprint of the Chicken Gut Microbiome.</title>
        <authorList>
            <person name="Gilroy R."/>
            <person name="Ravi A."/>
            <person name="Getino M."/>
            <person name="Pursley I."/>
            <person name="Horton D.L."/>
            <person name="Alikhan N.-F."/>
            <person name="Baker D."/>
            <person name="Gharbi K."/>
            <person name="Hall N."/>
            <person name="Watson M."/>
            <person name="Adriaenssens E.M."/>
            <person name="Foster-Nyarko E."/>
            <person name="Jarju S."/>
            <person name="Secka A."/>
            <person name="Antonio M."/>
            <person name="Oren A."/>
            <person name="Chaudhuri R."/>
            <person name="La Ragione R.M."/>
            <person name="Hildebrand F."/>
            <person name="Pallen M.J."/>
        </authorList>
    </citation>
    <scope>NUCLEOTIDE SEQUENCE [LARGE SCALE GENOMIC DNA]</scope>
    <source>
        <strain evidence="4 5">Sa2BVA9</strain>
    </source>
</reference>
<sequence>MVVHIKNAGRYREIAMALMRHGFGYIVEEISFFQVLSLPRRWITHETGPEAKTLGERIRHVLEDLGPTFVKLGQLASTRSDLLPPGIISELTKLQDQVPPFSPEIARGILEQELNSPLEELLTEFDDTPLAAASIGQVHIGRLRSGEQVAIKIQRPGISPVIQRDLNILKDFVALAERRWEWVTRYQLQEMVNEFAVSLLAELDYSYEGRNTEKVGLQFAENPEVHVPVIYWDYTTARVLTMEYMDGIMLNQRDVLIAKGYDLKNIAQRLVDSMLHQIFIEGFFHADPHPGNLMVMKNGSLAYLDFGMVGRLNEELKEQLSSLIISLMRKNTEGMVRAIQRLGMIPDGTKMASLRRDLDRIRDDYYDLPFSSISIGQALNDLFGVAQRHQVTMPSDVILLGKALVTLEGVIENLDPTISIIDMAEPFGRKLMREKFSSRRIKGKVLGGMTELFETLIDLPGQARLLSSIISKGKLKVEISIPEIEQFEHKLDQITNKLSLSIVLLSFSILMVGLFIGASKMEQVWHVPLLEIGMIIAALMVLWLIISIIRSRKQ</sequence>
<evidence type="ECO:0000259" key="3">
    <source>
        <dbReference type="Pfam" id="PF03109"/>
    </source>
</evidence>
<dbReference type="InterPro" id="IPR050154">
    <property type="entry name" value="UbiB_kinase"/>
</dbReference>
<evidence type="ECO:0000313" key="5">
    <source>
        <dbReference type="Proteomes" id="UP000608071"/>
    </source>
</evidence>
<feature type="transmembrane region" description="Helical" evidence="2">
    <location>
        <begin position="498"/>
        <end position="518"/>
    </location>
</feature>
<protein>
    <submittedName>
        <fullName evidence="4">ABC transporter</fullName>
    </submittedName>
</protein>
<keyword evidence="2" id="KW-0812">Transmembrane</keyword>
<evidence type="ECO:0000256" key="2">
    <source>
        <dbReference type="SAM" id="Phobius"/>
    </source>
</evidence>
<comment type="caution">
    <text evidence="4">The sequence shown here is derived from an EMBL/GenBank/DDBJ whole genome shotgun (WGS) entry which is preliminary data.</text>
</comment>
<keyword evidence="2" id="KW-0472">Membrane</keyword>
<dbReference type="SUPFAM" id="SSF56112">
    <property type="entry name" value="Protein kinase-like (PK-like)"/>
    <property type="match status" value="1"/>
</dbReference>
<organism evidence="4 5">
    <name type="scientific">Paenibacillus gallinarum</name>
    <dbReference type="NCBI Taxonomy" id="2762232"/>
    <lineage>
        <taxon>Bacteria</taxon>
        <taxon>Bacillati</taxon>
        <taxon>Bacillota</taxon>
        <taxon>Bacilli</taxon>
        <taxon>Bacillales</taxon>
        <taxon>Paenibacillaceae</taxon>
        <taxon>Paenibacillus</taxon>
    </lineage>
</organism>
<dbReference type="InterPro" id="IPR004147">
    <property type="entry name" value="ABC1_dom"/>
</dbReference>
<name>A0ABR8T0H2_9BACL</name>
<proteinExistence type="inferred from homology"/>
<feature type="domain" description="ABC1 atypical kinase-like" evidence="3">
    <location>
        <begin position="93"/>
        <end position="337"/>
    </location>
</feature>
<dbReference type="Pfam" id="PF03109">
    <property type="entry name" value="ABC1"/>
    <property type="match status" value="1"/>
</dbReference>
<dbReference type="PANTHER" id="PTHR10566:SF113">
    <property type="entry name" value="PROTEIN ACTIVITY OF BC1 COMPLEX KINASE 7, CHLOROPLASTIC"/>
    <property type="match status" value="1"/>
</dbReference>
<dbReference type="PANTHER" id="PTHR10566">
    <property type="entry name" value="CHAPERONE-ACTIVITY OF BC1 COMPLEX CABC1 -RELATED"/>
    <property type="match status" value="1"/>
</dbReference>